<feature type="region of interest" description="Disordered" evidence="7">
    <location>
        <begin position="311"/>
        <end position="356"/>
    </location>
</feature>
<dbReference type="SUPFAM" id="SSF47459">
    <property type="entry name" value="HLH, helix-loop-helix DNA-binding domain"/>
    <property type="match status" value="1"/>
</dbReference>
<feature type="region of interest" description="Disordered" evidence="7">
    <location>
        <begin position="254"/>
        <end position="283"/>
    </location>
</feature>
<sequence length="468" mass="50999">MADEFHLGSGNWWDSNNTSRNRFDGGATPPVSISTTLNSIASFGWPTEMVEMKPSGGSQLLQGGAHDQSSAAAAACGGGLANPNLQMMGLGLSSHQGIDWNQTLFRGEKAESSFRSMLEEDMSSNTAGGFEQSGATTQEQWRSQKVYSDGSPAAAEEESSLNDYKQINIHRGFSLDVHQHHHHHQQLQFSHQASSNDSTITTSHNLNNSGSTFPVDSAAAYGLLLSENQPMNYQYPSGGYGGGASDIIPSWNKFPQFLRQSPPPKQQPPPPASSGSHLHFTNNAPFWNASSPASAMSEAARSSFFPAALQTQIPPSFDEKPKVTSEARESSTTTKKNNTETSNKRPRNETPNPLPAFKVRKEKMGDRITALQQLVSPFGKTDTASVLSDAIEYIKFLHEQISALSDPYMKNPASTHHHQKSEKSKDQEGPRQDLRNRGLCLVPVSSTFPVAHETTVDFWTPTFGGSFR</sequence>
<proteinExistence type="predicted"/>
<evidence type="ECO:0000256" key="3">
    <source>
        <dbReference type="ARBA" id="ARBA00023015"/>
    </source>
</evidence>
<feature type="compositionally biased region" description="Polar residues" evidence="7">
    <location>
        <begin position="193"/>
        <end position="207"/>
    </location>
</feature>
<organism evidence="9 10">
    <name type="scientific">Erythranthe guttata</name>
    <name type="common">Yellow monkey flower</name>
    <name type="synonym">Mimulus guttatus</name>
    <dbReference type="NCBI Taxonomy" id="4155"/>
    <lineage>
        <taxon>Eukaryota</taxon>
        <taxon>Viridiplantae</taxon>
        <taxon>Streptophyta</taxon>
        <taxon>Embryophyta</taxon>
        <taxon>Tracheophyta</taxon>
        <taxon>Spermatophyta</taxon>
        <taxon>Magnoliopsida</taxon>
        <taxon>eudicotyledons</taxon>
        <taxon>Gunneridae</taxon>
        <taxon>Pentapetalae</taxon>
        <taxon>asterids</taxon>
        <taxon>lamiids</taxon>
        <taxon>Lamiales</taxon>
        <taxon>Phrymaceae</taxon>
        <taxon>Erythranthe</taxon>
    </lineage>
</organism>
<name>A0A022PTR0_ERYGU</name>
<keyword evidence="10" id="KW-1185">Reference proteome</keyword>
<dbReference type="GO" id="GO:0000981">
    <property type="term" value="F:DNA-binding transcription factor activity, RNA polymerase II-specific"/>
    <property type="evidence" value="ECO:0000318"/>
    <property type="project" value="GO_Central"/>
</dbReference>
<keyword evidence="4" id="KW-0238">DNA-binding</keyword>
<dbReference type="CDD" id="cd11393">
    <property type="entry name" value="bHLH_AtbHLH_like"/>
    <property type="match status" value="1"/>
</dbReference>
<dbReference type="SMART" id="SM00353">
    <property type="entry name" value="HLH"/>
    <property type="match status" value="1"/>
</dbReference>
<dbReference type="Proteomes" id="UP000030748">
    <property type="component" value="Unassembled WGS sequence"/>
</dbReference>
<dbReference type="InterPro" id="IPR011598">
    <property type="entry name" value="bHLH_dom"/>
</dbReference>
<dbReference type="EMBL" id="KI632305">
    <property type="protein sequence ID" value="EYU19181.1"/>
    <property type="molecule type" value="Genomic_DNA"/>
</dbReference>
<dbReference type="PROSITE" id="PS50888">
    <property type="entry name" value="BHLH"/>
    <property type="match status" value="1"/>
</dbReference>
<evidence type="ECO:0000313" key="9">
    <source>
        <dbReference type="EMBL" id="EYU19181.1"/>
    </source>
</evidence>
<reference evidence="9 10" key="1">
    <citation type="journal article" date="2013" name="Proc. Natl. Acad. Sci. U.S.A.">
        <title>Fine-scale variation in meiotic recombination in Mimulus inferred from population shotgun sequencing.</title>
        <authorList>
            <person name="Hellsten U."/>
            <person name="Wright K.M."/>
            <person name="Jenkins J."/>
            <person name="Shu S."/>
            <person name="Yuan Y."/>
            <person name="Wessler S.R."/>
            <person name="Schmutz J."/>
            <person name="Willis J.H."/>
            <person name="Rokhsar D.S."/>
        </authorList>
    </citation>
    <scope>NUCLEOTIDE SEQUENCE [LARGE SCALE GENOMIC DNA]</scope>
    <source>
        <strain evidence="10">cv. DUN x IM62</strain>
    </source>
</reference>
<dbReference type="InterPro" id="IPR036638">
    <property type="entry name" value="HLH_DNA-bd_sf"/>
</dbReference>
<dbReference type="InterPro" id="IPR045239">
    <property type="entry name" value="bHLH95_bHLH"/>
</dbReference>
<keyword evidence="5" id="KW-0804">Transcription</keyword>
<keyword evidence="3" id="KW-0805">Transcription regulation</keyword>
<evidence type="ECO:0000259" key="8">
    <source>
        <dbReference type="PROSITE" id="PS50888"/>
    </source>
</evidence>
<feature type="compositionally biased region" description="Basic and acidic residues" evidence="7">
    <location>
        <begin position="421"/>
        <end position="436"/>
    </location>
</feature>
<dbReference type="PANTHER" id="PTHR16223:SF46">
    <property type="entry name" value="TRANSCRIPTION FACTOR BHLH123"/>
    <property type="match status" value="1"/>
</dbReference>
<feature type="domain" description="BHLH" evidence="8">
    <location>
        <begin position="348"/>
        <end position="397"/>
    </location>
</feature>
<dbReference type="PhylomeDB" id="A0A022PTR0"/>
<comment type="subunit">
    <text evidence="2">Homodimer.</text>
</comment>
<evidence type="ECO:0000256" key="4">
    <source>
        <dbReference type="ARBA" id="ARBA00023125"/>
    </source>
</evidence>
<dbReference type="FunFam" id="4.10.280.10:FF:000032">
    <property type="entry name" value="Transcription factor bHLH123 family"/>
    <property type="match status" value="1"/>
</dbReference>
<keyword evidence="6" id="KW-0539">Nucleus</keyword>
<feature type="region of interest" description="Disordered" evidence="7">
    <location>
        <begin position="121"/>
        <end position="159"/>
    </location>
</feature>
<evidence type="ECO:0000256" key="1">
    <source>
        <dbReference type="ARBA" id="ARBA00004123"/>
    </source>
</evidence>
<dbReference type="GO" id="GO:0000978">
    <property type="term" value="F:RNA polymerase II cis-regulatory region sequence-specific DNA binding"/>
    <property type="evidence" value="ECO:0000318"/>
    <property type="project" value="GO_Central"/>
</dbReference>
<evidence type="ECO:0000256" key="5">
    <source>
        <dbReference type="ARBA" id="ARBA00023163"/>
    </source>
</evidence>
<dbReference type="PANTHER" id="PTHR16223">
    <property type="entry name" value="TRANSCRIPTION FACTOR BHLH83-RELATED"/>
    <property type="match status" value="1"/>
</dbReference>
<evidence type="ECO:0000313" key="10">
    <source>
        <dbReference type="Proteomes" id="UP000030748"/>
    </source>
</evidence>
<evidence type="ECO:0000256" key="6">
    <source>
        <dbReference type="ARBA" id="ARBA00023242"/>
    </source>
</evidence>
<dbReference type="Gene3D" id="4.10.280.10">
    <property type="entry name" value="Helix-loop-helix DNA-binding domain"/>
    <property type="match status" value="1"/>
</dbReference>
<feature type="compositionally biased region" description="Low complexity" evidence="7">
    <location>
        <begin position="330"/>
        <end position="341"/>
    </location>
</feature>
<feature type="compositionally biased region" description="Pro residues" evidence="7">
    <location>
        <begin position="261"/>
        <end position="272"/>
    </location>
</feature>
<protein>
    <recommendedName>
        <fullName evidence="8">BHLH domain-containing protein</fullName>
    </recommendedName>
</protein>
<dbReference type="eggNOG" id="ENOG502QRNH">
    <property type="taxonomic scope" value="Eukaryota"/>
</dbReference>
<accession>A0A022PTR0</accession>
<evidence type="ECO:0000256" key="2">
    <source>
        <dbReference type="ARBA" id="ARBA00011738"/>
    </source>
</evidence>
<feature type="compositionally biased region" description="Basic and acidic residues" evidence="7">
    <location>
        <begin position="317"/>
        <end position="329"/>
    </location>
</feature>
<gene>
    <name evidence="9" type="ORF">MIMGU_mgv1a026531mg</name>
</gene>
<dbReference type="GO" id="GO:0005634">
    <property type="term" value="C:nucleus"/>
    <property type="evidence" value="ECO:0000318"/>
    <property type="project" value="GO_Central"/>
</dbReference>
<dbReference type="InterPro" id="IPR045843">
    <property type="entry name" value="IND-like"/>
</dbReference>
<comment type="subcellular location">
    <subcellularLocation>
        <location evidence="1">Nucleus</location>
    </subcellularLocation>
</comment>
<evidence type="ECO:0000256" key="7">
    <source>
        <dbReference type="SAM" id="MobiDB-lite"/>
    </source>
</evidence>
<dbReference type="GO" id="GO:0006357">
    <property type="term" value="P:regulation of transcription by RNA polymerase II"/>
    <property type="evidence" value="ECO:0000318"/>
    <property type="project" value="GO_Central"/>
</dbReference>
<dbReference type="GO" id="GO:0046983">
    <property type="term" value="F:protein dimerization activity"/>
    <property type="evidence" value="ECO:0007669"/>
    <property type="project" value="InterPro"/>
</dbReference>
<dbReference type="STRING" id="4155.A0A022PTR0"/>
<dbReference type="AlphaFoldDB" id="A0A022PTR0"/>
<feature type="region of interest" description="Disordered" evidence="7">
    <location>
        <begin position="178"/>
        <end position="207"/>
    </location>
</feature>
<feature type="compositionally biased region" description="Polar residues" evidence="7">
    <location>
        <begin position="123"/>
        <end position="146"/>
    </location>
</feature>
<feature type="region of interest" description="Disordered" evidence="7">
    <location>
        <begin position="407"/>
        <end position="437"/>
    </location>
</feature>